<feature type="domain" description="PucR C-terminal helix-turn-helix" evidence="1">
    <location>
        <begin position="3"/>
        <end position="45"/>
    </location>
</feature>
<reference evidence="2 3" key="1">
    <citation type="submission" date="2020-02" db="EMBL/GenBank/DDBJ databases">
        <title>Acidophilic actinobacteria isolated from forest soil.</title>
        <authorList>
            <person name="Golinska P."/>
        </authorList>
    </citation>
    <scope>NUCLEOTIDE SEQUENCE [LARGE SCALE GENOMIC DNA]</scope>
    <source>
        <strain evidence="2 3">NL8</strain>
    </source>
</reference>
<dbReference type="Proteomes" id="UP000730482">
    <property type="component" value="Unassembled WGS sequence"/>
</dbReference>
<protein>
    <submittedName>
        <fullName evidence="2">Helix-turn-helix domain-containing protein</fullName>
    </submittedName>
</protein>
<dbReference type="RefSeq" id="WP_212009513.1">
    <property type="nucleotide sequence ID" value="NZ_JACEGJ010000052.1"/>
</dbReference>
<evidence type="ECO:0000259" key="1">
    <source>
        <dbReference type="Pfam" id="PF13556"/>
    </source>
</evidence>
<accession>A0ABS5KPG5</accession>
<dbReference type="InterPro" id="IPR025736">
    <property type="entry name" value="PucR_C-HTH_dom"/>
</dbReference>
<dbReference type="EMBL" id="JAAFYZ010000038">
    <property type="protein sequence ID" value="MBS2547934.1"/>
    <property type="molecule type" value="Genomic_DNA"/>
</dbReference>
<proteinExistence type="predicted"/>
<keyword evidence="3" id="KW-1185">Reference proteome</keyword>
<evidence type="ECO:0000313" key="2">
    <source>
        <dbReference type="EMBL" id="MBS2547934.1"/>
    </source>
</evidence>
<comment type="caution">
    <text evidence="2">The sequence shown here is derived from an EMBL/GenBank/DDBJ whole genome shotgun (WGS) entry which is preliminary data.</text>
</comment>
<sequence length="62" mass="6795">MRSLVRVAEQLHVARGTVAYRVKRAQEILGHDIGDRRFPLYAALLLAEELGAAVLSPARPTA</sequence>
<gene>
    <name evidence="2" type="ORF">KGQ19_13780</name>
</gene>
<evidence type="ECO:0000313" key="3">
    <source>
        <dbReference type="Proteomes" id="UP000730482"/>
    </source>
</evidence>
<dbReference type="Gene3D" id="1.10.10.2840">
    <property type="entry name" value="PucR C-terminal helix-turn-helix domain"/>
    <property type="match status" value="1"/>
</dbReference>
<dbReference type="Pfam" id="PF13556">
    <property type="entry name" value="HTH_30"/>
    <property type="match status" value="1"/>
</dbReference>
<organism evidence="2 3">
    <name type="scientific">Catenulispora pinistramenti</name>
    <dbReference type="NCBI Taxonomy" id="2705254"/>
    <lineage>
        <taxon>Bacteria</taxon>
        <taxon>Bacillati</taxon>
        <taxon>Actinomycetota</taxon>
        <taxon>Actinomycetes</taxon>
        <taxon>Catenulisporales</taxon>
        <taxon>Catenulisporaceae</taxon>
        <taxon>Catenulispora</taxon>
    </lineage>
</organism>
<dbReference type="InterPro" id="IPR042070">
    <property type="entry name" value="PucR_C-HTH_sf"/>
</dbReference>
<name>A0ABS5KPG5_9ACTN</name>